<dbReference type="PANTHER" id="PTHR30146">
    <property type="entry name" value="LACI-RELATED TRANSCRIPTIONAL REPRESSOR"/>
    <property type="match status" value="1"/>
</dbReference>
<dbReference type="RefSeq" id="WP_070041459.1">
    <property type="nucleotide sequence ID" value="NZ_CABMJZ010000068.1"/>
</dbReference>
<gene>
    <name evidence="5" type="primary">ccpA_9</name>
    <name evidence="5" type="ORF">DSM106044_04625</name>
</gene>
<dbReference type="InterPro" id="IPR006059">
    <property type="entry name" value="SBP"/>
</dbReference>
<dbReference type="OrthoDB" id="9770625at2"/>
<dbReference type="GO" id="GO:0000976">
    <property type="term" value="F:transcription cis-regulatory region binding"/>
    <property type="evidence" value="ECO:0007669"/>
    <property type="project" value="TreeGrafter"/>
</dbReference>
<sequence length="753" mass="85828">MATIKDVAKLAGVSIATVSNYLNNTKPVSKAVSAKIKEAVEILQYSQNLPAKNLKSNTYTDIGVILPNFNDSYYVQLFQGIENFFQNTGYYINLSFSYDIPDFEKTIVNNFLKKQICGLILVSCQPDNWKFYYEHFTSAQKPIVLIDRNIHSLDANFVSFDNYSIVHYMTRNLIDHQYKNIFLMSGPEQYTCESNCIEGFKAAFAETELPLNPDAIITTAASKEDAFRKTINIFKKEKPETIIATSESIATGIIEGLNILGFSKQEIPVLSLGEEHWNLHTHSFASMSAARPALKLGQTASSLLFEQLSAPFTKETEKIILKNPALENRLSFCNCKTIEEKPPMDDSEKTVIRILMLDTPQIHVLEGLLKNFENLTGIHAEITILPHHNLYETILDIDKMPEDQVYDVIMYDLPWLSTLASFHILEDITEELSSFDLDIFFPDCLQYFSSFNHRYYGIPYMYAPQIFYYRKDLFENLTLKSAYERKNNITLRPPLTLKEFNTIAEYFTSETNVIDYGITIPAAYDECLSPEIYMRLRAYGGSLFDSRGNVCLDSAQSLKAYINLIRSVKCAKPNYRTATDVVAVEDFLKGDTAMLITYPSFLTDVVDLRKSSMIGSIGYHHIPGRSPLLGGWGLGISSYSHKKKEAFQFLKWTCDEQVANYLTLLGGQSAITSTYTNDELIKLYPWLPLYHSTYKYTKPTLPPKSKNDTILSQKEIDSIVCKWIYPLLDEKIEVQEAITRTHSELEILAARYK</sequence>
<dbReference type="SUPFAM" id="SSF53822">
    <property type="entry name" value="Periplasmic binding protein-like I"/>
    <property type="match status" value="1"/>
</dbReference>
<keyword evidence="3" id="KW-0804">Transcription</keyword>
<dbReference type="SUPFAM" id="SSF47413">
    <property type="entry name" value="lambda repressor-like DNA-binding domains"/>
    <property type="match status" value="1"/>
</dbReference>
<protein>
    <submittedName>
        <fullName evidence="5">Glucose-resistance amylase regulator</fullName>
    </submittedName>
</protein>
<dbReference type="PANTHER" id="PTHR30146:SF154">
    <property type="entry name" value="TRANSCRIPTION REGULATOR, MEMBER OF GALR FAMILY"/>
    <property type="match status" value="1"/>
</dbReference>
<keyword evidence="6" id="KW-1185">Reference proteome</keyword>
<dbReference type="InterPro" id="IPR010982">
    <property type="entry name" value="Lambda_DNA-bd_dom_sf"/>
</dbReference>
<dbReference type="Gene3D" id="3.40.50.2300">
    <property type="match status" value="2"/>
</dbReference>
<dbReference type="PROSITE" id="PS50932">
    <property type="entry name" value="HTH_LACI_2"/>
    <property type="match status" value="1"/>
</dbReference>
<keyword evidence="2" id="KW-0238">DNA-binding</keyword>
<dbReference type="InterPro" id="IPR001761">
    <property type="entry name" value="Peripla_BP/Lac1_sug-bd_dom"/>
</dbReference>
<accession>A0A4U8Q9M2</accession>
<evidence type="ECO:0000256" key="3">
    <source>
        <dbReference type="ARBA" id="ARBA00023163"/>
    </source>
</evidence>
<dbReference type="InterPro" id="IPR000843">
    <property type="entry name" value="HTH_LacI"/>
</dbReference>
<dbReference type="GO" id="GO:0003700">
    <property type="term" value="F:DNA-binding transcription factor activity"/>
    <property type="evidence" value="ECO:0007669"/>
    <property type="project" value="TreeGrafter"/>
</dbReference>
<comment type="caution">
    <text evidence="5">The sequence shown here is derived from an EMBL/GenBank/DDBJ whole genome shotgun (WGS) entry which is preliminary data.</text>
</comment>
<dbReference type="CDD" id="cd06267">
    <property type="entry name" value="PBP1_LacI_sugar_binding-like"/>
    <property type="match status" value="1"/>
</dbReference>
<evidence type="ECO:0000313" key="6">
    <source>
        <dbReference type="Proteomes" id="UP000306509"/>
    </source>
</evidence>
<dbReference type="CDD" id="cd01392">
    <property type="entry name" value="HTH_LacI"/>
    <property type="match status" value="1"/>
</dbReference>
<dbReference type="Proteomes" id="UP000306509">
    <property type="component" value="Unassembled WGS sequence"/>
</dbReference>
<dbReference type="InterPro" id="IPR028082">
    <property type="entry name" value="Peripla_BP_I"/>
</dbReference>
<evidence type="ECO:0000256" key="2">
    <source>
        <dbReference type="ARBA" id="ARBA00023125"/>
    </source>
</evidence>
<dbReference type="Pfam" id="PF00356">
    <property type="entry name" value="LacI"/>
    <property type="match status" value="1"/>
</dbReference>
<dbReference type="Pfam" id="PF13416">
    <property type="entry name" value="SBP_bac_8"/>
    <property type="match status" value="1"/>
</dbReference>
<name>A0A4U8Q9M2_9FIRM</name>
<dbReference type="SMART" id="SM00354">
    <property type="entry name" value="HTH_LACI"/>
    <property type="match status" value="1"/>
</dbReference>
<evidence type="ECO:0000256" key="1">
    <source>
        <dbReference type="ARBA" id="ARBA00023015"/>
    </source>
</evidence>
<evidence type="ECO:0000313" key="5">
    <source>
        <dbReference type="EMBL" id="TLC98515.1"/>
    </source>
</evidence>
<organism evidence="5 6">
    <name type="scientific">Robinsoniella peoriensis</name>
    <dbReference type="NCBI Taxonomy" id="180332"/>
    <lineage>
        <taxon>Bacteria</taxon>
        <taxon>Bacillati</taxon>
        <taxon>Bacillota</taxon>
        <taxon>Clostridia</taxon>
        <taxon>Lachnospirales</taxon>
        <taxon>Lachnospiraceae</taxon>
        <taxon>Robinsoniella</taxon>
    </lineage>
</organism>
<dbReference type="Gene3D" id="3.40.190.10">
    <property type="entry name" value="Periplasmic binding protein-like II"/>
    <property type="match status" value="2"/>
</dbReference>
<dbReference type="Pfam" id="PF00532">
    <property type="entry name" value="Peripla_BP_1"/>
    <property type="match status" value="1"/>
</dbReference>
<dbReference type="Gene3D" id="1.10.260.40">
    <property type="entry name" value="lambda repressor-like DNA-binding domains"/>
    <property type="match status" value="1"/>
</dbReference>
<dbReference type="EMBL" id="QGQD01000092">
    <property type="protein sequence ID" value="TLC98515.1"/>
    <property type="molecule type" value="Genomic_DNA"/>
</dbReference>
<keyword evidence="1" id="KW-0805">Transcription regulation</keyword>
<feature type="domain" description="HTH lacI-type" evidence="4">
    <location>
        <begin position="2"/>
        <end position="56"/>
    </location>
</feature>
<evidence type="ECO:0000259" key="4">
    <source>
        <dbReference type="PROSITE" id="PS50932"/>
    </source>
</evidence>
<proteinExistence type="predicted"/>
<dbReference type="PRINTS" id="PR00036">
    <property type="entry name" value="HTHLACI"/>
</dbReference>
<dbReference type="PROSITE" id="PS00356">
    <property type="entry name" value="HTH_LACI_1"/>
    <property type="match status" value="1"/>
</dbReference>
<reference evidence="5 6" key="1">
    <citation type="journal article" date="2019" name="Anaerobe">
        <title>Detection of Robinsoniella peoriensis in multiple bone samples of a trauma patient.</title>
        <authorList>
            <person name="Schrottner P."/>
            <person name="Hartwich K."/>
            <person name="Bunk B."/>
            <person name="Schober I."/>
            <person name="Helbig S."/>
            <person name="Rudolph W.W."/>
            <person name="Gunzer F."/>
        </authorList>
    </citation>
    <scope>NUCLEOTIDE SEQUENCE [LARGE SCALE GENOMIC DNA]</scope>
    <source>
        <strain evidence="5 6">DSM 106044</strain>
    </source>
</reference>
<dbReference type="SUPFAM" id="SSF53850">
    <property type="entry name" value="Periplasmic binding protein-like II"/>
    <property type="match status" value="1"/>
</dbReference>
<dbReference type="AlphaFoldDB" id="A0A4U8Q9M2"/>